<protein>
    <submittedName>
        <fullName evidence="2">PilW family protein</fullName>
    </submittedName>
</protein>
<proteinExistence type="predicted"/>
<sequence>MKQNIKLSRSLLRTQGRSLIEIMIALTIGMVILIAISTLFIGNRQSFRSSDDKARLDEEGRLALNLMAFHVRMSGYGTMLTPIEKYTDERNPDSTLMNKVYPATYTTYTDRRTGQSVDAIRGCAGGFADTAANVATVGCAAGTSSDAFLVRYVVDQDIIASGGAVPTDCLGSTVSLSPAIPEEKGRPGAAAYYLIENRFYVQNNAATGNPELYCRGNGATVPGANLVNPGQPIAENVESLKIIYGLAPDAITVKNAINANNRTVTGQSVNQLLTADLITTSDMWSRVISVRICIVVRSANDNISTTNQSYRDCNDNQVVATDRRLRGVFSTTVAIRNRSVGAT</sequence>
<accession>A0ABR6YDH9</accession>
<evidence type="ECO:0000313" key="2">
    <source>
        <dbReference type="EMBL" id="MBC3874614.1"/>
    </source>
</evidence>
<keyword evidence="1" id="KW-1133">Transmembrane helix</keyword>
<dbReference type="RefSeq" id="WP_186942606.1">
    <property type="nucleotide sequence ID" value="NZ_JACOGA010000012.1"/>
</dbReference>
<dbReference type="Pfam" id="PF16074">
    <property type="entry name" value="PilW"/>
    <property type="match status" value="1"/>
</dbReference>
<dbReference type="InterPro" id="IPR032092">
    <property type="entry name" value="PilW"/>
</dbReference>
<reference evidence="2 3" key="1">
    <citation type="submission" date="2020-08" db="EMBL/GenBank/DDBJ databases">
        <title>Novel species isolated from subtropical streams in China.</title>
        <authorList>
            <person name="Lu H."/>
        </authorList>
    </citation>
    <scope>NUCLEOTIDE SEQUENCE [LARGE SCALE GENOMIC DNA]</scope>
    <source>
        <strain evidence="2 3">LX15W</strain>
    </source>
</reference>
<evidence type="ECO:0000256" key="1">
    <source>
        <dbReference type="SAM" id="Phobius"/>
    </source>
</evidence>
<dbReference type="Proteomes" id="UP000624279">
    <property type="component" value="Unassembled WGS sequence"/>
</dbReference>
<evidence type="ECO:0000313" key="3">
    <source>
        <dbReference type="Proteomes" id="UP000624279"/>
    </source>
</evidence>
<comment type="caution">
    <text evidence="2">The sequence shown here is derived from an EMBL/GenBank/DDBJ whole genome shotgun (WGS) entry which is preliminary data.</text>
</comment>
<dbReference type="EMBL" id="JACOGA010000012">
    <property type="protein sequence ID" value="MBC3874614.1"/>
    <property type="molecule type" value="Genomic_DNA"/>
</dbReference>
<keyword evidence="1" id="KW-0812">Transmembrane</keyword>
<gene>
    <name evidence="2" type="ORF">H8K55_13565</name>
</gene>
<organism evidence="2 3">
    <name type="scientific">Undibacterium flavidum</name>
    <dbReference type="NCBI Taxonomy" id="2762297"/>
    <lineage>
        <taxon>Bacteria</taxon>
        <taxon>Pseudomonadati</taxon>
        <taxon>Pseudomonadota</taxon>
        <taxon>Betaproteobacteria</taxon>
        <taxon>Burkholderiales</taxon>
        <taxon>Oxalobacteraceae</taxon>
        <taxon>Undibacterium</taxon>
    </lineage>
</organism>
<feature type="transmembrane region" description="Helical" evidence="1">
    <location>
        <begin position="20"/>
        <end position="41"/>
    </location>
</feature>
<keyword evidence="3" id="KW-1185">Reference proteome</keyword>
<name>A0ABR6YDH9_9BURK</name>
<keyword evidence="1" id="KW-0472">Membrane</keyword>